<dbReference type="Pfam" id="PF00314">
    <property type="entry name" value="Thaumatin"/>
    <property type="match status" value="1"/>
</dbReference>
<dbReference type="EMBL" id="RBNI01004898">
    <property type="protein sequence ID" value="RUP47158.1"/>
    <property type="molecule type" value="Genomic_DNA"/>
</dbReference>
<evidence type="ECO:0000256" key="1">
    <source>
        <dbReference type="SAM" id="MobiDB-lite"/>
    </source>
</evidence>
<dbReference type="PANTHER" id="PTHR31048">
    <property type="entry name" value="OS03G0233200 PROTEIN"/>
    <property type="match status" value="1"/>
</dbReference>
<dbReference type="Gene3D" id="2.60.110.10">
    <property type="entry name" value="Thaumatin"/>
    <property type="match status" value="1"/>
</dbReference>
<evidence type="ECO:0000313" key="3">
    <source>
        <dbReference type="Proteomes" id="UP000268093"/>
    </source>
</evidence>
<evidence type="ECO:0000313" key="2">
    <source>
        <dbReference type="EMBL" id="RUP47158.1"/>
    </source>
</evidence>
<comment type="caution">
    <text evidence="2">The sequence shown here is derived from an EMBL/GenBank/DDBJ whole genome shotgun (WGS) entry which is preliminary data.</text>
</comment>
<dbReference type="SUPFAM" id="SSF49870">
    <property type="entry name" value="Osmotin, thaumatin-like protein"/>
    <property type="match status" value="1"/>
</dbReference>
<protein>
    <submittedName>
        <fullName evidence="2">Thaumatin</fullName>
    </submittedName>
</protein>
<dbReference type="PROSITE" id="PS51367">
    <property type="entry name" value="THAUMATIN_2"/>
    <property type="match status" value="1"/>
</dbReference>
<dbReference type="InterPro" id="IPR037176">
    <property type="entry name" value="Osmotin/thaumatin-like_sf"/>
</dbReference>
<accession>A0A433D8E9</accession>
<sequence>MVMSDIPANSSPVIRLTPCFPSLLDQPTDWYDVSNVDGFNLPLSIIPSVSSCTAPICATDINAICPSELQTKNSAGKVVGYKSACLAFGSFSPILLHRCLRHSRPALPQTTRIFSRTPAQPPTHTRTTTPRACSPSPIPTTRSSSAPPALRRRVVALLLPLSRQPPLHWQYLQRCRF</sequence>
<reference evidence="2 3" key="1">
    <citation type="journal article" date="2018" name="New Phytol.">
        <title>Phylogenomics of Endogonaceae and evolution of mycorrhizas within Mucoromycota.</title>
        <authorList>
            <person name="Chang Y."/>
            <person name="Desiro A."/>
            <person name="Na H."/>
            <person name="Sandor L."/>
            <person name="Lipzen A."/>
            <person name="Clum A."/>
            <person name="Barry K."/>
            <person name="Grigoriev I.V."/>
            <person name="Martin F.M."/>
            <person name="Stajich J.E."/>
            <person name="Smith M.E."/>
            <person name="Bonito G."/>
            <person name="Spatafora J.W."/>
        </authorList>
    </citation>
    <scope>NUCLEOTIDE SEQUENCE [LARGE SCALE GENOMIC DNA]</scope>
    <source>
        <strain evidence="2 3">GMNB39</strain>
    </source>
</reference>
<dbReference type="SMART" id="SM00205">
    <property type="entry name" value="THN"/>
    <property type="match status" value="1"/>
</dbReference>
<organism evidence="2 3">
    <name type="scientific">Jimgerdemannia flammicorona</name>
    <dbReference type="NCBI Taxonomy" id="994334"/>
    <lineage>
        <taxon>Eukaryota</taxon>
        <taxon>Fungi</taxon>
        <taxon>Fungi incertae sedis</taxon>
        <taxon>Mucoromycota</taxon>
        <taxon>Mucoromycotina</taxon>
        <taxon>Endogonomycetes</taxon>
        <taxon>Endogonales</taxon>
        <taxon>Endogonaceae</taxon>
        <taxon>Jimgerdemannia</taxon>
    </lineage>
</organism>
<dbReference type="OrthoDB" id="430315at2759"/>
<gene>
    <name evidence="2" type="ORF">BC936DRAFT_146068</name>
</gene>
<name>A0A433D8E9_9FUNG</name>
<dbReference type="Proteomes" id="UP000268093">
    <property type="component" value="Unassembled WGS sequence"/>
</dbReference>
<dbReference type="InterPro" id="IPR001938">
    <property type="entry name" value="Thaumatin"/>
</dbReference>
<feature type="compositionally biased region" description="Low complexity" evidence="1">
    <location>
        <begin position="116"/>
        <end position="146"/>
    </location>
</feature>
<dbReference type="AlphaFoldDB" id="A0A433D8E9"/>
<proteinExistence type="predicted"/>
<keyword evidence="3" id="KW-1185">Reference proteome</keyword>
<feature type="region of interest" description="Disordered" evidence="1">
    <location>
        <begin position="115"/>
        <end position="146"/>
    </location>
</feature>